<keyword evidence="3 9" id="KW-0812">Transmembrane</keyword>
<dbReference type="Pfam" id="PF00657">
    <property type="entry name" value="Lipase_GDSL"/>
    <property type="match status" value="1"/>
</dbReference>
<dbReference type="Gramene" id="TRITD3Av1G156050.3">
    <property type="protein sequence ID" value="TRITD3Av1G156050.3"/>
    <property type="gene ID" value="TRITD3Av1G156050"/>
</dbReference>
<dbReference type="GO" id="GO:0016788">
    <property type="term" value="F:hydrolase activity, acting on ester bonds"/>
    <property type="evidence" value="ECO:0007669"/>
    <property type="project" value="InterPro"/>
</dbReference>
<comment type="similarity">
    <text evidence="2">Belongs to the 'GDSL' lipolytic enzyme family.</text>
</comment>
<dbReference type="InterPro" id="IPR032805">
    <property type="entry name" value="Wax_synthase_dom"/>
</dbReference>
<dbReference type="EMBL" id="LT934115">
    <property type="protein sequence ID" value="VAH62132.1"/>
    <property type="molecule type" value="Genomic_DNA"/>
</dbReference>
<dbReference type="InterPro" id="IPR001087">
    <property type="entry name" value="GDSL"/>
</dbReference>
<evidence type="ECO:0000256" key="10">
    <source>
        <dbReference type="SAM" id="SignalP"/>
    </source>
</evidence>
<feature type="signal peptide" evidence="10">
    <location>
        <begin position="1"/>
        <end position="29"/>
    </location>
</feature>
<organism evidence="12 13">
    <name type="scientific">Triticum turgidum subsp. durum</name>
    <name type="common">Durum wheat</name>
    <name type="synonym">Triticum durum</name>
    <dbReference type="NCBI Taxonomy" id="4567"/>
    <lineage>
        <taxon>Eukaryota</taxon>
        <taxon>Viridiplantae</taxon>
        <taxon>Streptophyta</taxon>
        <taxon>Embryophyta</taxon>
        <taxon>Tracheophyta</taxon>
        <taxon>Spermatophyta</taxon>
        <taxon>Magnoliopsida</taxon>
        <taxon>Liliopsida</taxon>
        <taxon>Poales</taxon>
        <taxon>Poaceae</taxon>
        <taxon>BOP clade</taxon>
        <taxon>Pooideae</taxon>
        <taxon>Triticodae</taxon>
        <taxon>Triticeae</taxon>
        <taxon>Triticinae</taxon>
        <taxon>Triticum</taxon>
    </lineage>
</organism>
<feature type="transmembrane region" description="Helical" evidence="9">
    <location>
        <begin position="499"/>
        <end position="520"/>
    </location>
</feature>
<evidence type="ECO:0000256" key="1">
    <source>
        <dbReference type="ARBA" id="ARBA00004141"/>
    </source>
</evidence>
<dbReference type="SUPFAM" id="SSF52266">
    <property type="entry name" value="SGNH hydrolase"/>
    <property type="match status" value="1"/>
</dbReference>
<feature type="transmembrane region" description="Helical" evidence="9">
    <location>
        <begin position="532"/>
        <end position="558"/>
    </location>
</feature>
<name>A0A9R0VLW4_TRITD</name>
<evidence type="ECO:0000313" key="12">
    <source>
        <dbReference type="EMBL" id="VAH62132.1"/>
    </source>
</evidence>
<feature type="transmembrane region" description="Helical" evidence="9">
    <location>
        <begin position="664"/>
        <end position="687"/>
    </location>
</feature>
<dbReference type="PANTHER" id="PTHR22835:SF273">
    <property type="entry name" value="GDSL ESTERASE_LIPASE"/>
    <property type="match status" value="1"/>
</dbReference>
<reference evidence="12 13" key="1">
    <citation type="submission" date="2017-09" db="EMBL/GenBank/DDBJ databases">
        <authorList>
            <consortium name="International Durum Wheat Genome Sequencing Consortium (IDWGSC)"/>
            <person name="Milanesi L."/>
        </authorList>
    </citation>
    <scope>NUCLEOTIDE SEQUENCE [LARGE SCALE GENOMIC DNA]</scope>
    <source>
        <strain evidence="13">cv. Svevo</strain>
    </source>
</reference>
<dbReference type="InterPro" id="IPR036514">
    <property type="entry name" value="SGNH_hydro_sf"/>
</dbReference>
<evidence type="ECO:0000256" key="5">
    <source>
        <dbReference type="ARBA" id="ARBA00022801"/>
    </source>
</evidence>
<keyword evidence="5" id="KW-0378">Hydrolase</keyword>
<dbReference type="Proteomes" id="UP000324705">
    <property type="component" value="Chromosome 3A"/>
</dbReference>
<proteinExistence type="inferred from homology"/>
<dbReference type="CDD" id="cd01837">
    <property type="entry name" value="SGNH_plant_lipase_like"/>
    <property type="match status" value="1"/>
</dbReference>
<evidence type="ECO:0000256" key="6">
    <source>
        <dbReference type="ARBA" id="ARBA00022989"/>
    </source>
</evidence>
<feature type="transmembrane region" description="Helical" evidence="9">
    <location>
        <begin position="607"/>
        <end position="627"/>
    </location>
</feature>
<keyword evidence="8" id="KW-0325">Glycoprotein</keyword>
<dbReference type="Pfam" id="PF13813">
    <property type="entry name" value="MBOAT_2"/>
    <property type="match status" value="1"/>
</dbReference>
<evidence type="ECO:0000256" key="9">
    <source>
        <dbReference type="SAM" id="Phobius"/>
    </source>
</evidence>
<accession>A0A9R0VLW4</accession>
<dbReference type="InterPro" id="IPR035669">
    <property type="entry name" value="SGNH_plant_lipase-like"/>
</dbReference>
<evidence type="ECO:0000256" key="4">
    <source>
        <dbReference type="ARBA" id="ARBA00022729"/>
    </source>
</evidence>
<evidence type="ECO:0000256" key="2">
    <source>
        <dbReference type="ARBA" id="ARBA00008668"/>
    </source>
</evidence>
<evidence type="ECO:0000256" key="3">
    <source>
        <dbReference type="ARBA" id="ARBA00022692"/>
    </source>
</evidence>
<dbReference type="AlphaFoldDB" id="A0A9R0VLW4"/>
<evidence type="ECO:0000256" key="8">
    <source>
        <dbReference type="ARBA" id="ARBA00023180"/>
    </source>
</evidence>
<feature type="domain" description="Wax synthase" evidence="11">
    <location>
        <begin position="565"/>
        <end position="640"/>
    </location>
</feature>
<sequence>MWFPGGHFSLALAVWHALLVLGLGSGSSALSCYSRIFSFGDSLTDTGNYVRLTAKNPSPYGAPPYGTTFFGHPTGRASDGRLVIDFIAQELGLANVTAIRTSTAPADFEHGANFAIISATANNGSFFAGKGMDITPFSLDTQMIWFRAHMQQLAQQNLGTNVLADALVALGEIGGNDYNFAFSSGMPRERVRAFVPAVVEKLAAAVEELIGMGARAFMVPGNLPFGCAPLYLRRFRSARAGDYDARTGCLAWFNRFAEYHNRVLTARLDALRLRHPDVTIVYADWYGAMMSIFQGPERLGITNTLLSCCGNQTVPCGRPGCTVCDDPSTYGSWDGTHPTEAVYKAQRLLCHNPHDPCRTPHSHLAPRTPGAMQALGRPTSASELRALAWTTLLVPMFAVYARYACRRLRPGWPRLAALLPTLPVFVYLPCLFNSYHLRLFSTFFHTWLAANKLVLLAFDLGPLKPSLPLLPFLLCAGLPIKLREGPQPTSHSASPGPPVADFLLPCGRSVLFLTGLALLFPHTGSLPLYVVHYLYCAQIFLTLDLVFSSVGLVAAAVLGSAMERQFRAPLVVASVNDFWGRQWNLMAVDLLRASAYKPVRARWGRDAGVLAAFLMSGVLHELLYWYMTLEPPTGEMLLFFTLQAAFYVAERWARVAGLWRPPKAAAYLIGTTVMVVTISELFFGPFIRAGIDVRMIQEAADAVQLVRAVAKRLIVRLFGAGSS</sequence>
<dbReference type="PANTHER" id="PTHR22835">
    <property type="entry name" value="ZINC FINGER FYVE DOMAIN CONTAINING PROTEIN"/>
    <property type="match status" value="1"/>
</dbReference>
<evidence type="ECO:0000256" key="7">
    <source>
        <dbReference type="ARBA" id="ARBA00023136"/>
    </source>
</evidence>
<protein>
    <recommendedName>
        <fullName evidence="11">Wax synthase domain-containing protein</fullName>
    </recommendedName>
</protein>
<keyword evidence="7 9" id="KW-0472">Membrane</keyword>
<dbReference type="Gene3D" id="3.40.50.1110">
    <property type="entry name" value="SGNH hydrolase"/>
    <property type="match status" value="1"/>
</dbReference>
<keyword evidence="13" id="KW-1185">Reference proteome</keyword>
<keyword evidence="6 9" id="KW-1133">Transmembrane helix</keyword>
<evidence type="ECO:0000313" key="13">
    <source>
        <dbReference type="Proteomes" id="UP000324705"/>
    </source>
</evidence>
<feature type="transmembrane region" description="Helical" evidence="9">
    <location>
        <begin position="415"/>
        <end position="435"/>
    </location>
</feature>
<dbReference type="GO" id="GO:0016020">
    <property type="term" value="C:membrane"/>
    <property type="evidence" value="ECO:0007669"/>
    <property type="project" value="UniProtKB-SubCell"/>
</dbReference>
<feature type="chain" id="PRO_5040198311" description="Wax synthase domain-containing protein" evidence="10">
    <location>
        <begin position="30"/>
        <end position="723"/>
    </location>
</feature>
<comment type="subcellular location">
    <subcellularLocation>
        <location evidence="1">Membrane</location>
        <topology evidence="1">Multi-pass membrane protein</topology>
    </subcellularLocation>
</comment>
<dbReference type="OMA" id="HDPCRTP"/>
<gene>
    <name evidence="12" type="ORF">TRITD_3Av1G156050</name>
</gene>
<keyword evidence="4 10" id="KW-0732">Signal</keyword>
<evidence type="ECO:0000259" key="11">
    <source>
        <dbReference type="Pfam" id="PF13813"/>
    </source>
</evidence>